<evidence type="ECO:0000259" key="7">
    <source>
        <dbReference type="Pfam" id="PF02770"/>
    </source>
</evidence>
<feature type="domain" description="Acyl-CoA dehydrogenase/oxidase C-terminal" evidence="6">
    <location>
        <begin position="305"/>
        <end position="430"/>
    </location>
</feature>
<reference evidence="9 10" key="1">
    <citation type="submission" date="2018-05" db="EMBL/GenBank/DDBJ databases">
        <title>Abyssibacter profundi OUC007T gen. nov., sp. nov, a marine bacterium isolated from seawater of the Mariana Trench.</title>
        <authorList>
            <person name="Zhou S."/>
        </authorList>
    </citation>
    <scope>NUCLEOTIDE SEQUENCE [LARGE SCALE GENOMIC DNA]</scope>
    <source>
        <strain evidence="9 10">OUC007</strain>
    </source>
</reference>
<dbReference type="InterPro" id="IPR037069">
    <property type="entry name" value="AcylCoA_DH/ox_N_sf"/>
</dbReference>
<dbReference type="InterPro" id="IPR036250">
    <property type="entry name" value="AcylCo_DH-like_C"/>
</dbReference>
<dbReference type="SUPFAM" id="SSF56645">
    <property type="entry name" value="Acyl-CoA dehydrogenase NM domain-like"/>
    <property type="match status" value="1"/>
</dbReference>
<dbReference type="PANTHER" id="PTHR43884:SF12">
    <property type="entry name" value="ISOVALERYL-COA DEHYDROGENASE, MITOCHONDRIAL-RELATED"/>
    <property type="match status" value="1"/>
</dbReference>
<comment type="caution">
    <text evidence="9">The sequence shown here is derived from an EMBL/GenBank/DDBJ whole genome shotgun (WGS) entry which is preliminary data.</text>
</comment>
<organism evidence="9 10">
    <name type="scientific">Abyssibacter profundi</name>
    <dbReference type="NCBI Taxonomy" id="2182787"/>
    <lineage>
        <taxon>Bacteria</taxon>
        <taxon>Pseudomonadati</taxon>
        <taxon>Pseudomonadota</taxon>
        <taxon>Gammaproteobacteria</taxon>
        <taxon>Chromatiales</taxon>
        <taxon>Oceanococcaceae</taxon>
        <taxon>Abyssibacter</taxon>
    </lineage>
</organism>
<feature type="domain" description="Acyl-CoA dehydrogenase/oxidase N-terminal" evidence="8">
    <location>
        <begin position="74"/>
        <end position="185"/>
    </location>
</feature>
<dbReference type="Pfam" id="PF02771">
    <property type="entry name" value="Acyl-CoA_dh_N"/>
    <property type="match status" value="1"/>
</dbReference>
<dbReference type="Pfam" id="PF02770">
    <property type="entry name" value="Acyl-CoA_dh_M"/>
    <property type="match status" value="1"/>
</dbReference>
<dbReference type="PANTHER" id="PTHR43884">
    <property type="entry name" value="ACYL-COA DEHYDROGENASE"/>
    <property type="match status" value="1"/>
</dbReference>
<dbReference type="GO" id="GO:0050660">
    <property type="term" value="F:flavin adenine dinucleotide binding"/>
    <property type="evidence" value="ECO:0007669"/>
    <property type="project" value="InterPro"/>
</dbReference>
<dbReference type="Gene3D" id="2.40.110.10">
    <property type="entry name" value="Butyryl-CoA Dehydrogenase, subunit A, domain 2"/>
    <property type="match status" value="1"/>
</dbReference>
<proteinExistence type="inferred from homology"/>
<dbReference type="Pfam" id="PF00441">
    <property type="entry name" value="Acyl-CoA_dh_1"/>
    <property type="match status" value="1"/>
</dbReference>
<dbReference type="OrthoDB" id="142556at2"/>
<keyword evidence="10" id="KW-1185">Reference proteome</keyword>
<keyword evidence="3 5" id="KW-0285">Flavoprotein</keyword>
<comment type="similarity">
    <text evidence="2 5">Belongs to the acyl-CoA dehydrogenase family.</text>
</comment>
<dbReference type="InterPro" id="IPR009100">
    <property type="entry name" value="AcylCoA_DH/oxidase_NM_dom_sf"/>
</dbReference>
<evidence type="ECO:0000256" key="3">
    <source>
        <dbReference type="ARBA" id="ARBA00022630"/>
    </source>
</evidence>
<feature type="domain" description="Acyl-CoA oxidase/dehydrogenase middle" evidence="7">
    <location>
        <begin position="192"/>
        <end position="281"/>
    </location>
</feature>
<evidence type="ECO:0000256" key="4">
    <source>
        <dbReference type="ARBA" id="ARBA00022827"/>
    </source>
</evidence>
<evidence type="ECO:0000256" key="2">
    <source>
        <dbReference type="ARBA" id="ARBA00009347"/>
    </source>
</evidence>
<dbReference type="Proteomes" id="UP000251800">
    <property type="component" value="Unassembled WGS sequence"/>
</dbReference>
<evidence type="ECO:0000256" key="5">
    <source>
        <dbReference type="RuleBase" id="RU362125"/>
    </source>
</evidence>
<dbReference type="AlphaFoldDB" id="A0A363UQZ2"/>
<dbReference type="GO" id="GO:0003995">
    <property type="term" value="F:acyl-CoA dehydrogenase activity"/>
    <property type="evidence" value="ECO:0007669"/>
    <property type="project" value="InterPro"/>
</dbReference>
<dbReference type="SUPFAM" id="SSF47203">
    <property type="entry name" value="Acyl-CoA dehydrogenase C-terminal domain-like"/>
    <property type="match status" value="1"/>
</dbReference>
<evidence type="ECO:0000313" key="10">
    <source>
        <dbReference type="Proteomes" id="UP000251800"/>
    </source>
</evidence>
<dbReference type="Gene3D" id="1.20.140.10">
    <property type="entry name" value="Butyryl-CoA Dehydrogenase, subunit A, domain 3"/>
    <property type="match status" value="1"/>
</dbReference>
<accession>A0A363UQZ2</accession>
<keyword evidence="4 5" id="KW-0274">FAD</keyword>
<dbReference type="Gene3D" id="1.10.540.10">
    <property type="entry name" value="Acyl-CoA dehydrogenase/oxidase, N-terminal domain"/>
    <property type="match status" value="1"/>
</dbReference>
<dbReference type="InterPro" id="IPR006091">
    <property type="entry name" value="Acyl-CoA_Oxase/DH_mid-dom"/>
</dbReference>
<keyword evidence="5" id="KW-0560">Oxidoreductase</keyword>
<sequence>MARGLRVLNRLAGGSLLDRLGIRRQSERAIYHASRTGFGVAAAAARSFKRSGQPGQAQRLPKAGDPGLFDLTPSEDQAMLQDAAQRFATEALRPAAEEANEACAASGELLEMANELGIAILGIPEELGGAGTERNTVTNVLVAEALAHGDMGLAWACLAPSAVSQALVQWGNAEQQARYLPAFTEESSPVAALTLTEPTPLFDPMTPTTTARRVEGGWSISGIKSLVPNAKQCELFVVGAQVEGEGPALFVVESSPEHIQIADDPAMGLRAAATGRVQFNELVVPEDARLGASAEQAQANYRECVRLSRLAWCAMAIGAGKAVQDYVIPYVNERQAFGEPISHRQSVAFMVANIAIELEGMRLTTLRAASLAEQGKDYAREAAVARRLCVEKGMQIGSDGVQLLGGHGFTKEYPVERWYRDLRAIGVMEGGLLV</sequence>
<name>A0A363UQZ2_9GAMM</name>
<evidence type="ECO:0000259" key="8">
    <source>
        <dbReference type="Pfam" id="PF02771"/>
    </source>
</evidence>
<dbReference type="InterPro" id="IPR013786">
    <property type="entry name" value="AcylCoA_DH/ox_N"/>
</dbReference>
<gene>
    <name evidence="9" type="ORF">DEH80_00715</name>
</gene>
<evidence type="ECO:0000256" key="1">
    <source>
        <dbReference type="ARBA" id="ARBA00001974"/>
    </source>
</evidence>
<dbReference type="PROSITE" id="PS00073">
    <property type="entry name" value="ACYL_COA_DH_2"/>
    <property type="match status" value="1"/>
</dbReference>
<dbReference type="InterPro" id="IPR006089">
    <property type="entry name" value="Acyl-CoA_DH_CS"/>
</dbReference>
<dbReference type="EMBL" id="QEQK01000001">
    <property type="protein sequence ID" value="PWN57892.1"/>
    <property type="molecule type" value="Genomic_DNA"/>
</dbReference>
<evidence type="ECO:0000259" key="6">
    <source>
        <dbReference type="Pfam" id="PF00441"/>
    </source>
</evidence>
<dbReference type="InterPro" id="IPR009075">
    <property type="entry name" value="AcylCo_DH/oxidase_C"/>
</dbReference>
<evidence type="ECO:0000313" key="9">
    <source>
        <dbReference type="EMBL" id="PWN57892.1"/>
    </source>
</evidence>
<comment type="cofactor">
    <cofactor evidence="1 5">
        <name>FAD</name>
        <dbReference type="ChEBI" id="CHEBI:57692"/>
    </cofactor>
</comment>
<dbReference type="InterPro" id="IPR046373">
    <property type="entry name" value="Acyl-CoA_Oxase/DH_mid-dom_sf"/>
</dbReference>
<protein>
    <submittedName>
        <fullName evidence="9">Butyryl-CoA dehydrogenase</fullName>
    </submittedName>
</protein>